<dbReference type="RefSeq" id="WP_182921180.1">
    <property type="nucleotide sequence ID" value="NZ_WNXD01000001.1"/>
</dbReference>
<protein>
    <submittedName>
        <fullName evidence="1">Uncharacterized protein</fullName>
    </submittedName>
</protein>
<reference evidence="1" key="1">
    <citation type="submission" date="2019-11" db="EMBL/GenBank/DDBJ databases">
        <title>Description of Pedobacter sp. LMG 31464T.</title>
        <authorList>
            <person name="Carlier A."/>
            <person name="Qi S."/>
            <person name="Vandamme P."/>
        </authorList>
    </citation>
    <scope>NUCLEOTIDE SEQUENCE</scope>
    <source>
        <strain evidence="1">LMG 31464</strain>
    </source>
</reference>
<evidence type="ECO:0000313" key="2">
    <source>
        <dbReference type="Proteomes" id="UP000601055"/>
    </source>
</evidence>
<gene>
    <name evidence="1" type="ORF">GM921_03260</name>
</gene>
<accession>A0A923DYT9</accession>
<evidence type="ECO:0000313" key="1">
    <source>
        <dbReference type="EMBL" id="MBB2144489.1"/>
    </source>
</evidence>
<comment type="caution">
    <text evidence="1">The sequence shown here is derived from an EMBL/GenBank/DDBJ whole genome shotgun (WGS) entry which is preliminary data.</text>
</comment>
<keyword evidence="2" id="KW-1185">Reference proteome</keyword>
<proteinExistence type="predicted"/>
<dbReference type="EMBL" id="WNXD01000001">
    <property type="protein sequence ID" value="MBB2144489.1"/>
    <property type="molecule type" value="Genomic_DNA"/>
</dbReference>
<dbReference type="Proteomes" id="UP000601055">
    <property type="component" value="Unassembled WGS sequence"/>
</dbReference>
<organism evidence="1 2">
    <name type="scientific">Pedobacter planticolens</name>
    <dbReference type="NCBI Taxonomy" id="2679964"/>
    <lineage>
        <taxon>Bacteria</taxon>
        <taxon>Pseudomonadati</taxon>
        <taxon>Bacteroidota</taxon>
        <taxon>Sphingobacteriia</taxon>
        <taxon>Sphingobacteriales</taxon>
        <taxon>Sphingobacteriaceae</taxon>
        <taxon>Pedobacter</taxon>
    </lineage>
</organism>
<name>A0A923DYT9_9SPHI</name>
<sequence length="94" mass="10883">MKGDKKIETPIAIKESDIKGEKIIFDILIKQKLAHVIVIKDGQNYHINLDGEDLGSFYKKDDGKIQRFEQPKGAHLDDEEYFRPIKEKLEELGK</sequence>
<dbReference type="AlphaFoldDB" id="A0A923DYT9"/>